<dbReference type="SMART" id="SM00850">
    <property type="entry name" value="LytTR"/>
    <property type="match status" value="1"/>
</dbReference>
<dbReference type="Pfam" id="PF04397">
    <property type="entry name" value="LytTR"/>
    <property type="match status" value="1"/>
</dbReference>
<dbReference type="EMBL" id="JXSU01000008">
    <property type="protein sequence ID" value="KIS22196.1"/>
    <property type="molecule type" value="Genomic_DNA"/>
</dbReference>
<reference evidence="6 7" key="1">
    <citation type="submission" date="2014-06" db="EMBL/GenBank/DDBJ databases">
        <title>Genome characterization of distinct group I Clostridium botulinum lineages.</title>
        <authorList>
            <person name="Giordani F."/>
            <person name="Anselmo A."/>
            <person name="Fillo S."/>
            <person name="Palozzi A.M."/>
            <person name="Fortunato A."/>
            <person name="Gentile B."/>
            <person name="Ciammaruconi A."/>
            <person name="Anniballi F."/>
            <person name="De Medici D."/>
            <person name="Lista F."/>
        </authorList>
    </citation>
    <scope>NUCLEOTIDE SEQUENCE [LARGE SCALE GENOMIC DNA]</scope>
    <source>
        <strain evidence="6 7">B2 450</strain>
    </source>
</reference>
<sequence>MKEIRAIIIEDEKPAIEELKYVLSKYNFLNIVDVAMTGNAGYELVKKLQPEVVFMDINIPIENGIIVSKKIKEFNKDINIIFITAYEQYALEAFEIDALDYILKPFDDKRISVTIKRLQEKIEEKYKEKIPVMISDILNKLEKEEKTLKKIPCEYRGKIILIDTKNIHYCYTMEDKTYVKTDSEEYITHNTLKEIEKKTDLFRVHRSYIVNMDNIKELYSWFNGTYKLVMNDKEQSEIPVSRNNVKKVKQILGI</sequence>
<dbReference type="OrthoDB" id="9809318at2"/>
<dbReference type="InterPro" id="IPR001789">
    <property type="entry name" value="Sig_transdc_resp-reg_receiver"/>
</dbReference>
<accession>A0A0D1BTW5</accession>
<evidence type="ECO:0000259" key="4">
    <source>
        <dbReference type="PROSITE" id="PS50110"/>
    </source>
</evidence>
<dbReference type="InterPro" id="IPR011006">
    <property type="entry name" value="CheY-like_superfamily"/>
</dbReference>
<dbReference type="Gene3D" id="2.20.25.10">
    <property type="match status" value="1"/>
</dbReference>
<dbReference type="Pfam" id="PF00072">
    <property type="entry name" value="Response_reg"/>
    <property type="match status" value="1"/>
</dbReference>
<dbReference type="SUPFAM" id="SSF52172">
    <property type="entry name" value="CheY-like"/>
    <property type="match status" value="1"/>
</dbReference>
<dbReference type="AlphaFoldDB" id="A0A0D1BTW5"/>
<evidence type="ECO:0000256" key="2">
    <source>
        <dbReference type="ARBA" id="ARBA00024867"/>
    </source>
</evidence>
<proteinExistence type="predicted"/>
<dbReference type="PROSITE" id="PS50930">
    <property type="entry name" value="HTH_LYTTR"/>
    <property type="match status" value="1"/>
</dbReference>
<comment type="function">
    <text evidence="2">May play the central regulatory role in sporulation. It may be an element of the effector pathway responsible for the activation of sporulation genes in response to nutritional stress. Spo0A may act in concert with spo0H (a sigma factor) to control the expression of some genes that are critical to the sporulation process.</text>
</comment>
<evidence type="ECO:0000259" key="5">
    <source>
        <dbReference type="PROSITE" id="PS50930"/>
    </source>
</evidence>
<dbReference type="PROSITE" id="PS50110">
    <property type="entry name" value="RESPONSE_REGULATORY"/>
    <property type="match status" value="1"/>
</dbReference>
<dbReference type="InterPro" id="IPR046947">
    <property type="entry name" value="LytR-like"/>
</dbReference>
<feature type="domain" description="HTH LytTR-type" evidence="5">
    <location>
        <begin position="151"/>
        <end position="254"/>
    </location>
</feature>
<dbReference type="SMART" id="SM00448">
    <property type="entry name" value="REC"/>
    <property type="match status" value="1"/>
</dbReference>
<keyword evidence="3" id="KW-0597">Phosphoprotein</keyword>
<dbReference type="InterPro" id="IPR007492">
    <property type="entry name" value="LytTR_DNA-bd_dom"/>
</dbReference>
<dbReference type="Proteomes" id="UP000032250">
    <property type="component" value="Unassembled WGS sequence"/>
</dbReference>
<feature type="modified residue" description="4-aspartylphosphate" evidence="3">
    <location>
        <position position="56"/>
    </location>
</feature>
<dbReference type="Gene3D" id="3.40.50.2300">
    <property type="match status" value="1"/>
</dbReference>
<feature type="domain" description="Response regulatory" evidence="4">
    <location>
        <begin position="5"/>
        <end position="119"/>
    </location>
</feature>
<dbReference type="PATRIC" id="fig|1379739.3.peg.3820"/>
<dbReference type="Gene3D" id="2.40.50.40">
    <property type="match status" value="1"/>
</dbReference>
<evidence type="ECO:0000256" key="1">
    <source>
        <dbReference type="ARBA" id="ARBA00018672"/>
    </source>
</evidence>
<evidence type="ECO:0000313" key="7">
    <source>
        <dbReference type="Proteomes" id="UP000032250"/>
    </source>
</evidence>
<name>A0A0D1BTW5_CLOBO</name>
<dbReference type="GO" id="GO:0000156">
    <property type="term" value="F:phosphorelay response regulator activity"/>
    <property type="evidence" value="ECO:0007669"/>
    <property type="project" value="InterPro"/>
</dbReference>
<dbReference type="GO" id="GO:0003677">
    <property type="term" value="F:DNA binding"/>
    <property type="evidence" value="ECO:0007669"/>
    <property type="project" value="InterPro"/>
</dbReference>
<evidence type="ECO:0000313" key="6">
    <source>
        <dbReference type="EMBL" id="KIS22196.1"/>
    </source>
</evidence>
<dbReference type="PANTHER" id="PTHR37299:SF1">
    <property type="entry name" value="STAGE 0 SPORULATION PROTEIN A HOMOLOG"/>
    <property type="match status" value="1"/>
</dbReference>
<protein>
    <recommendedName>
        <fullName evidence="1">Stage 0 sporulation protein A homolog</fullName>
    </recommendedName>
</protein>
<comment type="caution">
    <text evidence="6">The sequence shown here is derived from an EMBL/GenBank/DDBJ whole genome shotgun (WGS) entry which is preliminary data.</text>
</comment>
<evidence type="ECO:0000256" key="3">
    <source>
        <dbReference type="PROSITE-ProRule" id="PRU00169"/>
    </source>
</evidence>
<dbReference type="HOGENOM" id="CLU_000445_14_1_9"/>
<dbReference type="PANTHER" id="PTHR37299">
    <property type="entry name" value="TRANSCRIPTIONAL REGULATOR-RELATED"/>
    <property type="match status" value="1"/>
</dbReference>
<dbReference type="RefSeq" id="WP_003483251.1">
    <property type="nucleotide sequence ID" value="NZ_JXSU01000008.1"/>
</dbReference>
<gene>
    <name evidence="6" type="ORF">N495_17200</name>
</gene>
<organism evidence="6 7">
    <name type="scientific">Clostridium botulinum B2 450</name>
    <dbReference type="NCBI Taxonomy" id="1379739"/>
    <lineage>
        <taxon>Bacteria</taxon>
        <taxon>Bacillati</taxon>
        <taxon>Bacillota</taxon>
        <taxon>Clostridia</taxon>
        <taxon>Eubacteriales</taxon>
        <taxon>Clostridiaceae</taxon>
        <taxon>Clostridium</taxon>
    </lineage>
</organism>